<sequence length="318" mass="36326">MTDLTSLGFPSGFHLGFSATLWWIYIIVTTTLGIRLYLNARKSDLINVKEMLRAKSILYICMSIASFLTQTVVFFPDMFSQFYFSGLFLASFSAAIYFYYWEKNLTTIKRIPTIFAGISTVVIIIGLITSIFFPDLPKFLWDFLSLPPVLLVIFSFILYIYLIYVFSKNVKGVSPKISIVWMGGMMLSMIALFFENLPGVKILPTFVVFYVSPLIFISGNTMVFYGITKLFPHISSFYSQTQRCAVHRGIIEKGNPLHYCPFCGIVYCEACFNQVIVTDGCWNCRKGVELENEKKQIIVEGLDLDKTQKFKDPNKKVV</sequence>
<reference evidence="2" key="1">
    <citation type="journal article" date="2015" name="Nature">
        <title>Complex archaea that bridge the gap between prokaryotes and eukaryotes.</title>
        <authorList>
            <person name="Spang A."/>
            <person name="Saw J.H."/>
            <person name="Jorgensen S.L."/>
            <person name="Zaremba-Niedzwiedzka K."/>
            <person name="Martijn J."/>
            <person name="Lind A.E."/>
            <person name="van Eijk R."/>
            <person name="Schleper C."/>
            <person name="Guy L."/>
            <person name="Ettema T.J."/>
        </authorList>
    </citation>
    <scope>NUCLEOTIDE SEQUENCE</scope>
</reference>
<name>A0A0F9K2V2_9ZZZZ</name>
<dbReference type="AlphaFoldDB" id="A0A0F9K2V2"/>
<keyword evidence="1" id="KW-0812">Transmembrane</keyword>
<protein>
    <submittedName>
        <fullName evidence="2">Uncharacterized protein</fullName>
    </submittedName>
</protein>
<keyword evidence="1" id="KW-1133">Transmembrane helix</keyword>
<feature type="transmembrane region" description="Helical" evidence="1">
    <location>
        <begin position="82"/>
        <end position="101"/>
    </location>
</feature>
<evidence type="ECO:0000313" key="2">
    <source>
        <dbReference type="EMBL" id="KKM05578.1"/>
    </source>
</evidence>
<keyword evidence="1" id="KW-0472">Membrane</keyword>
<comment type="caution">
    <text evidence="2">The sequence shown here is derived from an EMBL/GenBank/DDBJ whole genome shotgun (WGS) entry which is preliminary data.</text>
</comment>
<gene>
    <name evidence="2" type="ORF">LCGC14_1752660</name>
</gene>
<feature type="transmembrane region" description="Helical" evidence="1">
    <location>
        <begin position="145"/>
        <end position="165"/>
    </location>
</feature>
<evidence type="ECO:0000256" key="1">
    <source>
        <dbReference type="SAM" id="Phobius"/>
    </source>
</evidence>
<dbReference type="EMBL" id="LAZR01016186">
    <property type="protein sequence ID" value="KKM05578.1"/>
    <property type="molecule type" value="Genomic_DNA"/>
</dbReference>
<feature type="transmembrane region" description="Helical" evidence="1">
    <location>
        <begin position="20"/>
        <end position="38"/>
    </location>
</feature>
<organism evidence="2">
    <name type="scientific">marine sediment metagenome</name>
    <dbReference type="NCBI Taxonomy" id="412755"/>
    <lineage>
        <taxon>unclassified sequences</taxon>
        <taxon>metagenomes</taxon>
        <taxon>ecological metagenomes</taxon>
    </lineage>
</organism>
<feature type="transmembrane region" description="Helical" evidence="1">
    <location>
        <begin position="206"/>
        <end position="227"/>
    </location>
</feature>
<feature type="transmembrane region" description="Helical" evidence="1">
    <location>
        <begin position="113"/>
        <end position="133"/>
    </location>
</feature>
<feature type="transmembrane region" description="Helical" evidence="1">
    <location>
        <begin position="58"/>
        <end position="76"/>
    </location>
</feature>
<proteinExistence type="predicted"/>
<feature type="transmembrane region" description="Helical" evidence="1">
    <location>
        <begin position="177"/>
        <end position="194"/>
    </location>
</feature>
<accession>A0A0F9K2V2</accession>